<evidence type="ECO:0000256" key="4">
    <source>
        <dbReference type="ARBA" id="ARBA00022989"/>
    </source>
</evidence>
<evidence type="ECO:0000313" key="8">
    <source>
        <dbReference type="EMBL" id="AEI41449.1"/>
    </source>
</evidence>
<evidence type="ECO:0000256" key="6">
    <source>
        <dbReference type="SAM" id="Phobius"/>
    </source>
</evidence>
<dbReference type="GO" id="GO:0005886">
    <property type="term" value="C:plasma membrane"/>
    <property type="evidence" value="ECO:0007669"/>
    <property type="project" value="UniProtKB-SubCell"/>
</dbReference>
<dbReference type="AlphaFoldDB" id="F8FD32"/>
<proteinExistence type="predicted"/>
<gene>
    <name evidence="8" type="ordered locus">KNP414_02891</name>
</gene>
<reference evidence="9" key="1">
    <citation type="submission" date="2011-06" db="EMBL/GenBank/DDBJ databases">
        <title>Complete genome sequence of Paenibacillus mucilaginosus KNP414.</title>
        <authorList>
            <person name="Wang J."/>
            <person name="Hu S."/>
            <person name="Hu X."/>
            <person name="Zhang B."/>
            <person name="Dong D."/>
            <person name="Zhang S."/>
            <person name="Zhao K."/>
            <person name="Wu D."/>
        </authorList>
    </citation>
    <scope>NUCLEOTIDE SEQUENCE [LARGE SCALE GENOMIC DNA]</scope>
    <source>
        <strain evidence="9">KNP414</strain>
    </source>
</reference>
<protein>
    <recommendedName>
        <fullName evidence="7">Putative aromatic acid exporter C-terminal domain-containing protein</fullName>
    </recommendedName>
</protein>
<organism evidence="8 9">
    <name type="scientific">Paenibacillus mucilaginosus (strain KNP414)</name>
    <dbReference type="NCBI Taxonomy" id="1036673"/>
    <lineage>
        <taxon>Bacteria</taxon>
        <taxon>Bacillati</taxon>
        <taxon>Bacillota</taxon>
        <taxon>Bacilli</taxon>
        <taxon>Bacillales</taxon>
        <taxon>Paenibacillaceae</taxon>
        <taxon>Paenibacillus</taxon>
    </lineage>
</organism>
<keyword evidence="4 6" id="KW-1133">Transmembrane helix</keyword>
<accession>F8FD32</accession>
<dbReference type="InterPro" id="IPR052984">
    <property type="entry name" value="UPF0421"/>
</dbReference>
<dbReference type="InterPro" id="IPR010343">
    <property type="entry name" value="ArAE_1"/>
</dbReference>
<sequence length="321" mass="35868">MGIRVLKSALAVIAAIYLSLAVGLTSPLSAGLLAIMGVDVTIRKGLSTSFQRIAASVIGLFFASGLFWALGFHVWVIGVFVLVLYPVLAQLQLRDGIITCSVVMFHVYGAGALSTDLLLNEIALLVIGLGTATVINMLYMPREHKNLQHYRLKVEELFSRIFVEISRHLRDNEYVWSGAELLQAEDTLRDAIRTAERTEQNSIVSGGPAWSVYFHMRDRQLLSISRMAQLVARVYQTLPHGELLAAVFDELKEDVKVAHYTGRGEKRLEELQEQYRLMPLPVTREEFEIRAALLQLVEELKAYLAVAKREKRPMEKSSGGA</sequence>
<evidence type="ECO:0000256" key="5">
    <source>
        <dbReference type="ARBA" id="ARBA00023136"/>
    </source>
</evidence>
<dbReference type="PATRIC" id="fig|1036673.3.peg.2644"/>
<evidence type="ECO:0000259" key="7">
    <source>
        <dbReference type="Pfam" id="PF11728"/>
    </source>
</evidence>
<dbReference type="HOGENOM" id="CLU_067525_0_0_9"/>
<dbReference type="Pfam" id="PF06081">
    <property type="entry name" value="ArAE_1"/>
    <property type="match status" value="1"/>
</dbReference>
<dbReference type="Gene3D" id="1.20.120.940">
    <property type="entry name" value="Putative aromatic acid exporter, C-terminal domain"/>
    <property type="match status" value="1"/>
</dbReference>
<dbReference type="Pfam" id="PF11728">
    <property type="entry name" value="ArAE_1_C"/>
    <property type="match status" value="1"/>
</dbReference>
<dbReference type="EMBL" id="CP002869">
    <property type="protein sequence ID" value="AEI41449.1"/>
    <property type="molecule type" value="Genomic_DNA"/>
</dbReference>
<evidence type="ECO:0000256" key="1">
    <source>
        <dbReference type="ARBA" id="ARBA00004651"/>
    </source>
</evidence>
<evidence type="ECO:0000313" key="9">
    <source>
        <dbReference type="Proteomes" id="UP000006620"/>
    </source>
</evidence>
<feature type="transmembrane region" description="Helical" evidence="6">
    <location>
        <begin position="121"/>
        <end position="139"/>
    </location>
</feature>
<dbReference type="PANTHER" id="PTHR40064:SF1">
    <property type="entry name" value="MEMBRANE PROTEIN"/>
    <property type="match status" value="1"/>
</dbReference>
<dbReference type="Proteomes" id="UP000006620">
    <property type="component" value="Chromosome"/>
</dbReference>
<keyword evidence="5 6" id="KW-0472">Membrane</keyword>
<reference evidence="8 9" key="2">
    <citation type="journal article" date="2013" name="Genome Announc.">
        <title>Genome Sequence of Growth-Improving Paenibacillus mucilaginosus Strain KNP414.</title>
        <authorList>
            <person name="Lu J.J."/>
            <person name="Wang J.F."/>
            <person name="Hu X.F."/>
        </authorList>
    </citation>
    <scope>NUCLEOTIDE SEQUENCE [LARGE SCALE GENOMIC DNA]</scope>
    <source>
        <strain evidence="8 9">KNP414</strain>
    </source>
</reference>
<keyword evidence="2" id="KW-1003">Cell membrane</keyword>
<keyword evidence="3 6" id="KW-0812">Transmembrane</keyword>
<evidence type="ECO:0000256" key="3">
    <source>
        <dbReference type="ARBA" id="ARBA00022692"/>
    </source>
</evidence>
<dbReference type="KEGG" id="pms:KNP414_02891"/>
<comment type="subcellular location">
    <subcellularLocation>
        <location evidence="1">Cell membrane</location>
        <topology evidence="1">Multi-pass membrane protein</topology>
    </subcellularLocation>
</comment>
<feature type="domain" description="Putative aromatic acid exporter C-terminal" evidence="7">
    <location>
        <begin position="145"/>
        <end position="306"/>
    </location>
</feature>
<dbReference type="InterPro" id="IPR021062">
    <property type="entry name" value="ArAE_1_C"/>
</dbReference>
<evidence type="ECO:0000256" key="2">
    <source>
        <dbReference type="ARBA" id="ARBA00022475"/>
    </source>
</evidence>
<dbReference type="RefSeq" id="WP_013916610.1">
    <property type="nucleotide sequence ID" value="NC_015690.1"/>
</dbReference>
<feature type="transmembrane region" description="Helical" evidence="6">
    <location>
        <begin position="97"/>
        <end position="115"/>
    </location>
</feature>
<feature type="transmembrane region" description="Helical" evidence="6">
    <location>
        <begin position="58"/>
        <end position="85"/>
    </location>
</feature>
<feature type="transmembrane region" description="Helical" evidence="6">
    <location>
        <begin position="12"/>
        <end position="38"/>
    </location>
</feature>
<dbReference type="PANTHER" id="PTHR40064">
    <property type="entry name" value="MEMBRANE PROTEIN-RELATED"/>
    <property type="match status" value="1"/>
</dbReference>
<dbReference type="InterPro" id="IPR038323">
    <property type="entry name" value="ArAE_1_C_sf"/>
</dbReference>
<name>F8FD32_PAEMK</name>